<evidence type="ECO:0000256" key="1">
    <source>
        <dbReference type="SAM" id="MobiDB-lite"/>
    </source>
</evidence>
<keyword evidence="3" id="KW-1185">Reference proteome</keyword>
<sequence>MARLQKNPSRNGVSAASVKGNAGPHGRDNTGKQKSQNQQYKQENTQGH</sequence>
<dbReference type="EMBL" id="FOXX01000005">
    <property type="protein sequence ID" value="SFQ62651.1"/>
    <property type="molecule type" value="Genomic_DNA"/>
</dbReference>
<accession>A0A1I6A1Q2</accession>
<evidence type="ECO:0000313" key="2">
    <source>
        <dbReference type="EMBL" id="SFQ62651.1"/>
    </source>
</evidence>
<feature type="compositionally biased region" description="Polar residues" evidence="1">
    <location>
        <begin position="1"/>
        <end position="14"/>
    </location>
</feature>
<dbReference type="RefSeq" id="WP_019394999.1">
    <property type="nucleotide sequence ID" value="NZ_FOXX01000005.1"/>
</dbReference>
<comment type="caution">
    <text evidence="2">The sequence shown here is derived from an EMBL/GenBank/DDBJ whole genome shotgun (WGS) entry which is preliminary data.</text>
</comment>
<dbReference type="GeneID" id="93711088"/>
<feature type="compositionally biased region" description="Polar residues" evidence="1">
    <location>
        <begin position="32"/>
        <end position="48"/>
    </location>
</feature>
<gene>
    <name evidence="2" type="ORF">SAMN02745910_02436</name>
</gene>
<name>A0A1I6A1Q2_9BACI</name>
<evidence type="ECO:0000313" key="3">
    <source>
        <dbReference type="Proteomes" id="UP000182762"/>
    </source>
</evidence>
<reference evidence="2 3" key="1">
    <citation type="submission" date="2016-10" db="EMBL/GenBank/DDBJ databases">
        <authorList>
            <person name="Varghese N."/>
            <person name="Submissions S."/>
        </authorList>
    </citation>
    <scope>NUCLEOTIDE SEQUENCE [LARGE SCALE GENOMIC DNA]</scope>
    <source>
        <strain evidence="2 3">DSM 13796</strain>
    </source>
</reference>
<dbReference type="InterPro" id="IPR025625">
    <property type="entry name" value="YuzL"/>
</dbReference>
<dbReference type="GeneID" id="93703034"/>
<feature type="region of interest" description="Disordered" evidence="1">
    <location>
        <begin position="1"/>
        <end position="48"/>
    </location>
</feature>
<dbReference type="Proteomes" id="UP000182762">
    <property type="component" value="Unassembled WGS sequence"/>
</dbReference>
<dbReference type="Pfam" id="PF14115">
    <property type="entry name" value="YuzL"/>
    <property type="match status" value="1"/>
</dbReference>
<proteinExistence type="predicted"/>
<protein>
    <submittedName>
        <fullName evidence="2">YuzL-like protein</fullName>
    </submittedName>
</protein>
<organism evidence="2 3">
    <name type="scientific">Priestia endophytica DSM 13796</name>
    <dbReference type="NCBI Taxonomy" id="1121089"/>
    <lineage>
        <taxon>Bacteria</taxon>
        <taxon>Bacillati</taxon>
        <taxon>Bacillota</taxon>
        <taxon>Bacilli</taxon>
        <taxon>Bacillales</taxon>
        <taxon>Bacillaceae</taxon>
        <taxon>Priestia</taxon>
    </lineage>
</organism>